<reference evidence="1 2" key="1">
    <citation type="submission" date="2020-01" db="EMBL/GenBank/DDBJ databases">
        <title>Insect and environment-associated Actinomycetes.</title>
        <authorList>
            <person name="Currrie C."/>
            <person name="Chevrette M."/>
            <person name="Carlson C."/>
            <person name="Stubbendieck R."/>
            <person name="Wendt-Pienkowski E."/>
        </authorList>
    </citation>
    <scope>NUCLEOTIDE SEQUENCE [LARGE SCALE GENOMIC DNA]</scope>
    <source>
        <strain evidence="1 2">SID10258</strain>
    </source>
</reference>
<evidence type="ECO:0000313" key="2">
    <source>
        <dbReference type="Proteomes" id="UP000475532"/>
    </source>
</evidence>
<evidence type="ECO:0000313" key="1">
    <source>
        <dbReference type="EMBL" id="NEA26339.1"/>
    </source>
</evidence>
<accession>A0A6L9QLD4</accession>
<proteinExistence type="predicted"/>
<dbReference type="Proteomes" id="UP000475532">
    <property type="component" value="Unassembled WGS sequence"/>
</dbReference>
<comment type="caution">
    <text evidence="1">The sequence shown here is derived from an EMBL/GenBank/DDBJ whole genome shotgun (WGS) entry which is preliminary data.</text>
</comment>
<dbReference type="RefSeq" id="WP_163060448.1">
    <property type="nucleotide sequence ID" value="NZ_JAAGLI010000761.1"/>
</dbReference>
<organism evidence="1 2">
    <name type="scientific">Actinomadura bangladeshensis</name>
    <dbReference type="NCBI Taxonomy" id="453573"/>
    <lineage>
        <taxon>Bacteria</taxon>
        <taxon>Bacillati</taxon>
        <taxon>Actinomycetota</taxon>
        <taxon>Actinomycetes</taxon>
        <taxon>Streptosporangiales</taxon>
        <taxon>Thermomonosporaceae</taxon>
        <taxon>Actinomadura</taxon>
    </lineage>
</organism>
<protein>
    <submittedName>
        <fullName evidence="1">Uncharacterized protein</fullName>
    </submittedName>
</protein>
<dbReference type="AlphaFoldDB" id="A0A6L9QLD4"/>
<sequence length="45" mass="4697">MRSNLATYEAPLFINVSAFWQGTADELAAAITRLTAGRLSLAAGG</sequence>
<dbReference type="EMBL" id="JAAGLI010000761">
    <property type="protein sequence ID" value="NEA26339.1"/>
    <property type="molecule type" value="Genomic_DNA"/>
</dbReference>
<name>A0A6L9QLD4_9ACTN</name>
<gene>
    <name evidence="1" type="ORF">G3I70_28155</name>
</gene>